<organism evidence="6 7">
    <name type="scientific">Tegillarca granosa</name>
    <name type="common">Malaysian cockle</name>
    <name type="synonym">Anadara granosa</name>
    <dbReference type="NCBI Taxonomy" id="220873"/>
    <lineage>
        <taxon>Eukaryota</taxon>
        <taxon>Metazoa</taxon>
        <taxon>Spiralia</taxon>
        <taxon>Lophotrochozoa</taxon>
        <taxon>Mollusca</taxon>
        <taxon>Bivalvia</taxon>
        <taxon>Autobranchia</taxon>
        <taxon>Pteriomorphia</taxon>
        <taxon>Arcoida</taxon>
        <taxon>Arcoidea</taxon>
        <taxon>Arcidae</taxon>
        <taxon>Tegillarca</taxon>
    </lineage>
</organism>
<dbReference type="InterPro" id="IPR017997">
    <property type="entry name" value="Vinculin"/>
</dbReference>
<keyword evidence="5" id="KW-0009">Actin-binding</keyword>
<dbReference type="Proteomes" id="UP001217089">
    <property type="component" value="Unassembled WGS sequence"/>
</dbReference>
<evidence type="ECO:0000256" key="5">
    <source>
        <dbReference type="ARBA" id="ARBA00023203"/>
    </source>
</evidence>
<name>A0ABQ9E2T0_TEGGR</name>
<evidence type="ECO:0000256" key="3">
    <source>
        <dbReference type="ARBA" id="ARBA00014125"/>
    </source>
</evidence>
<evidence type="ECO:0000256" key="1">
    <source>
        <dbReference type="ARBA" id="ARBA00004496"/>
    </source>
</evidence>
<sequence length="426" mass="46969">MSAVWQCEVSTLVILHEEAEDGHAMPDLGPLVQNVKLAVDNLVRVGYETINSSEDQILKQDMPPALNRVEEACLLLIQASDMLRNDAYSSAARKKLIEGARGAGFADAQANRDFVVRKMSDEIHEIIRVLQLTTYDEEEWDADDITVMKKSQSAIEQKIGKARDWLSDPTSLVGSAGEQATRLVVAEGRRVADYCTGPQRSELLRLCDETEILTNQLSDLIKKGQVAEDFIDISTPLKHLSEASVVPLGTPGREANFDDKARKFDDHAAKLAGTANMVATAGGCPNKKTVEEIFKTSAQKQWTDNMERLRGLVDEAVDTPALIRAEEEGILRDTDRVEDGIRANDPPTIGANVSNIARRANRILQVAQGEVENSEDPAFVDRVNDATEGLRATIAPMVQNAKAMSMNPRDANACTNWRKTNQQVRY</sequence>
<proteinExistence type="inferred from homology"/>
<dbReference type="Gene3D" id="1.20.120.230">
    <property type="entry name" value="Alpha-catenin/vinculin-like"/>
    <property type="match status" value="2"/>
</dbReference>
<gene>
    <name evidence="6" type="ORF">KUTeg_022756</name>
</gene>
<dbReference type="SUPFAM" id="SSF47220">
    <property type="entry name" value="alpha-catenin/vinculin-like"/>
    <property type="match status" value="3"/>
</dbReference>
<dbReference type="Gene3D" id="1.20.120.810">
    <property type="entry name" value="Vinculin, Vh2 four-helix bundle"/>
    <property type="match status" value="3"/>
</dbReference>
<evidence type="ECO:0000256" key="2">
    <source>
        <dbReference type="ARBA" id="ARBA00008376"/>
    </source>
</evidence>
<reference evidence="6 7" key="1">
    <citation type="submission" date="2022-12" db="EMBL/GenBank/DDBJ databases">
        <title>Chromosome-level genome of Tegillarca granosa.</title>
        <authorList>
            <person name="Kim J."/>
        </authorList>
    </citation>
    <scope>NUCLEOTIDE SEQUENCE [LARGE SCALE GENOMIC DNA]</scope>
    <source>
        <strain evidence="6">Teg-2019</strain>
        <tissue evidence="6">Adductor muscle</tissue>
    </source>
</reference>
<dbReference type="InterPro" id="IPR006077">
    <property type="entry name" value="Vinculin/catenin"/>
</dbReference>
<evidence type="ECO:0000256" key="4">
    <source>
        <dbReference type="ARBA" id="ARBA00022490"/>
    </source>
</evidence>
<comment type="subcellular location">
    <subcellularLocation>
        <location evidence="1">Cytoplasm</location>
    </subcellularLocation>
</comment>
<keyword evidence="4" id="KW-0963">Cytoplasm</keyword>
<accession>A0ABQ9E2T0</accession>
<evidence type="ECO:0000313" key="7">
    <source>
        <dbReference type="Proteomes" id="UP001217089"/>
    </source>
</evidence>
<dbReference type="EMBL" id="JARBDR010000921">
    <property type="protein sequence ID" value="KAJ8298696.1"/>
    <property type="molecule type" value="Genomic_DNA"/>
</dbReference>
<comment type="caution">
    <text evidence="6">The sequence shown here is derived from an EMBL/GenBank/DDBJ whole genome shotgun (WGS) entry which is preliminary data.</text>
</comment>
<protein>
    <recommendedName>
        <fullName evidence="3">Vinculin</fullName>
    </recommendedName>
</protein>
<comment type="similarity">
    <text evidence="2">Belongs to the vinculin/alpha-catenin family.</text>
</comment>
<keyword evidence="7" id="KW-1185">Reference proteome</keyword>
<dbReference type="PANTHER" id="PTHR46180">
    <property type="entry name" value="VINCULIN"/>
    <property type="match status" value="1"/>
</dbReference>
<dbReference type="InterPro" id="IPR036723">
    <property type="entry name" value="Alpha-catenin/vinculin-like_sf"/>
</dbReference>
<evidence type="ECO:0000313" key="6">
    <source>
        <dbReference type="EMBL" id="KAJ8298696.1"/>
    </source>
</evidence>
<dbReference type="Pfam" id="PF01044">
    <property type="entry name" value="Vinculin"/>
    <property type="match status" value="3"/>
</dbReference>